<reference evidence="2 3" key="1">
    <citation type="submission" date="2019-03" db="EMBL/GenBank/DDBJ databases">
        <title>Genome Sequencing and Assembly of Various Microbes Isolated from Partially Reclaimed Soil and Acid Mine Drainage (AMD) Site.</title>
        <authorList>
            <person name="Steinbock B."/>
            <person name="Bechtold R."/>
            <person name="Sevigny J.L."/>
            <person name="Thomas D."/>
            <person name="Cuthill L.R."/>
            <person name="Aveiro Johannsen E.J."/>
            <person name="Thomas K."/>
            <person name="Ghosh A."/>
        </authorList>
    </citation>
    <scope>NUCLEOTIDE SEQUENCE [LARGE SCALE GENOMIC DNA]</scope>
    <source>
        <strain evidence="2 3">S-A3</strain>
    </source>
</reference>
<sequence>MTGRLPRGARRHWADLERPGHPVPPPVDTAAFAGLPEPARRWLEHAVPPGTPAWVSAELSMRGEIRLGGAWRAFSARQLITPGIGFVWAARTRVLGLPVAGYDRYGPGGGELRWRLLGLVPVLSAAGPDITRSAAGRLAGEGVLVPPACPGATWSAGTAPDTAVMTWVLDGEREDALIRVDPDGRLRELSMQRWGDPDGTGYGRHPFGVAFSEEADLDGVRVATVLRAGWGWGTDRQADGEFFRARIEDVRFR</sequence>
<evidence type="ECO:0000256" key="1">
    <source>
        <dbReference type="SAM" id="MobiDB-lite"/>
    </source>
</evidence>
<protein>
    <submittedName>
        <fullName evidence="2">Uncharacterized protein</fullName>
    </submittedName>
</protein>
<dbReference type="Pfam" id="PF20181">
    <property type="entry name" value="DUF6544"/>
    <property type="match status" value="1"/>
</dbReference>
<evidence type="ECO:0000313" key="2">
    <source>
        <dbReference type="EMBL" id="TDL41069.1"/>
    </source>
</evidence>
<comment type="caution">
    <text evidence="2">The sequence shown here is derived from an EMBL/GenBank/DDBJ whole genome shotgun (WGS) entry which is preliminary data.</text>
</comment>
<dbReference type="RefSeq" id="WP_133411059.1">
    <property type="nucleotide sequence ID" value="NZ_SMZT01000006.1"/>
</dbReference>
<evidence type="ECO:0000313" key="3">
    <source>
        <dbReference type="Proteomes" id="UP000295163"/>
    </source>
</evidence>
<gene>
    <name evidence="2" type="ORF">E2R59_13960</name>
</gene>
<dbReference type="EMBL" id="SMZT01000006">
    <property type="protein sequence ID" value="TDL41069.1"/>
    <property type="molecule type" value="Genomic_DNA"/>
</dbReference>
<organism evidence="2 3">
    <name type="scientific">Kocuria rosea</name>
    <name type="common">Deinococcus erythromyxa</name>
    <name type="synonym">Micrococcus rubens</name>
    <dbReference type="NCBI Taxonomy" id="1275"/>
    <lineage>
        <taxon>Bacteria</taxon>
        <taxon>Bacillati</taxon>
        <taxon>Actinomycetota</taxon>
        <taxon>Actinomycetes</taxon>
        <taxon>Micrococcales</taxon>
        <taxon>Micrococcaceae</taxon>
        <taxon>Kocuria</taxon>
    </lineage>
</organism>
<dbReference type="GeneID" id="64348526"/>
<dbReference type="Proteomes" id="UP000295163">
    <property type="component" value="Unassembled WGS sequence"/>
</dbReference>
<dbReference type="InterPro" id="IPR046674">
    <property type="entry name" value="DUF6544"/>
</dbReference>
<dbReference type="AlphaFoldDB" id="A0A4R5Y8J1"/>
<accession>A0A4R5Y8J1</accession>
<proteinExistence type="predicted"/>
<name>A0A4R5Y8J1_KOCRO</name>
<feature type="region of interest" description="Disordered" evidence="1">
    <location>
        <begin position="1"/>
        <end position="25"/>
    </location>
</feature>